<dbReference type="GO" id="GO:0022627">
    <property type="term" value="C:cytosolic small ribosomal subunit"/>
    <property type="evidence" value="ECO:0007669"/>
    <property type="project" value="TreeGrafter"/>
</dbReference>
<dbReference type="NCBIfam" id="TIGR01011">
    <property type="entry name" value="rpsB_bact"/>
    <property type="match status" value="1"/>
</dbReference>
<reference evidence="8 9" key="1">
    <citation type="submission" date="2018-03" db="EMBL/GenBank/DDBJ databases">
        <title>Non-Typhoidal Salmonella genome sequencing and assembly.</title>
        <authorList>
            <person name="Matchawe C."/>
        </authorList>
    </citation>
    <scope>NUCLEOTIDE SEQUENCE [LARGE SCALE GENOMIC DNA]</scope>
    <source>
        <strain evidence="8 9">35dea</strain>
    </source>
</reference>
<keyword evidence="3 6" id="KW-0687">Ribonucleoprotein</keyword>
<dbReference type="PRINTS" id="PR00395">
    <property type="entry name" value="RIBOSOMALS2"/>
</dbReference>
<sequence>ARRRTREREPLDPRRGASKDMGGLPDALFVIDADHEHIAIKEANNLGIPVFAIVDTNSDPDGVDFVIPGNDDAIRAVSLYLGAVAATVREGRSQDLASQAEESFVEAE</sequence>
<evidence type="ECO:0000256" key="3">
    <source>
        <dbReference type="ARBA" id="ARBA00023274"/>
    </source>
</evidence>
<evidence type="ECO:0000256" key="5">
    <source>
        <dbReference type="ARBA" id="ARBA00035518"/>
    </source>
</evidence>
<feature type="region of interest" description="Disordered" evidence="7">
    <location>
        <begin position="1"/>
        <end position="22"/>
    </location>
</feature>
<proteinExistence type="inferred from homology"/>
<evidence type="ECO:0000256" key="6">
    <source>
        <dbReference type="RuleBase" id="RU003631"/>
    </source>
</evidence>
<organism evidence="8 9">
    <name type="scientific">Salmonella enterica subsp. enterica serovar Wilhelmsburg</name>
    <dbReference type="NCBI Taxonomy" id="1960126"/>
    <lineage>
        <taxon>Bacteria</taxon>
        <taxon>Pseudomonadati</taxon>
        <taxon>Pseudomonadota</taxon>
        <taxon>Gammaproteobacteria</taxon>
        <taxon>Enterobacterales</taxon>
        <taxon>Enterobacteriaceae</taxon>
        <taxon>Salmonella</taxon>
    </lineage>
</organism>
<evidence type="ECO:0000256" key="4">
    <source>
        <dbReference type="ARBA" id="ARBA00035256"/>
    </source>
</evidence>
<evidence type="ECO:0000256" key="7">
    <source>
        <dbReference type="SAM" id="MobiDB-lite"/>
    </source>
</evidence>
<dbReference type="Gene3D" id="3.40.50.10490">
    <property type="entry name" value="Glucose-6-phosphate isomerase like protein, domain 1"/>
    <property type="match status" value="1"/>
</dbReference>
<dbReference type="GO" id="GO:0006412">
    <property type="term" value="P:translation"/>
    <property type="evidence" value="ECO:0007669"/>
    <property type="project" value="InterPro"/>
</dbReference>
<dbReference type="Pfam" id="PF00318">
    <property type="entry name" value="Ribosomal_S2"/>
    <property type="match status" value="1"/>
</dbReference>
<dbReference type="InterPro" id="IPR023591">
    <property type="entry name" value="Ribosomal_uS2_flav_dom_sf"/>
</dbReference>
<evidence type="ECO:0000313" key="8">
    <source>
        <dbReference type="EMBL" id="TGC95287.1"/>
    </source>
</evidence>
<name>A0A659R2Z7_SALET</name>
<dbReference type="InterPro" id="IPR001865">
    <property type="entry name" value="Ribosomal_uS2"/>
</dbReference>
<evidence type="ECO:0000256" key="2">
    <source>
        <dbReference type="ARBA" id="ARBA00022980"/>
    </source>
</evidence>
<comment type="caution">
    <text evidence="8">The sequence shown here is derived from an EMBL/GenBank/DDBJ whole genome shotgun (WGS) entry which is preliminary data.</text>
</comment>
<evidence type="ECO:0000313" key="9">
    <source>
        <dbReference type="Proteomes" id="UP000298491"/>
    </source>
</evidence>
<feature type="compositionally biased region" description="Basic and acidic residues" evidence="7">
    <location>
        <begin position="1"/>
        <end position="18"/>
    </location>
</feature>
<dbReference type="PANTHER" id="PTHR12534:SF0">
    <property type="entry name" value="SMALL RIBOSOMAL SUBUNIT PROTEIN US2M"/>
    <property type="match status" value="1"/>
</dbReference>
<dbReference type="CDD" id="cd01425">
    <property type="entry name" value="RPS2"/>
    <property type="match status" value="1"/>
</dbReference>
<dbReference type="InterPro" id="IPR005706">
    <property type="entry name" value="Ribosomal_uS2_bac/mit/plastid"/>
</dbReference>
<dbReference type="InterPro" id="IPR018130">
    <property type="entry name" value="Ribosomal_uS2_CS"/>
</dbReference>
<gene>
    <name evidence="8" type="primary">rpsB</name>
    <name evidence="8" type="ORF">C9F09_08820</name>
</gene>
<dbReference type="Proteomes" id="UP000298491">
    <property type="component" value="Unassembled WGS sequence"/>
</dbReference>
<dbReference type="PROSITE" id="PS00963">
    <property type="entry name" value="RIBOSOMAL_S2_2"/>
    <property type="match status" value="1"/>
</dbReference>
<keyword evidence="2 6" id="KW-0689">Ribosomal protein</keyword>
<dbReference type="AlphaFoldDB" id="A0A659R2Z7"/>
<comment type="similarity">
    <text evidence="1 6">Belongs to the universal ribosomal protein uS2 family.</text>
</comment>
<evidence type="ECO:0000256" key="1">
    <source>
        <dbReference type="ARBA" id="ARBA00006242"/>
    </source>
</evidence>
<dbReference type="GO" id="GO:0003735">
    <property type="term" value="F:structural constituent of ribosome"/>
    <property type="evidence" value="ECO:0007669"/>
    <property type="project" value="InterPro"/>
</dbReference>
<dbReference type="EMBL" id="PYKB01000602">
    <property type="protein sequence ID" value="TGC95287.1"/>
    <property type="molecule type" value="Genomic_DNA"/>
</dbReference>
<accession>A0A659R2Z7</accession>
<protein>
    <recommendedName>
        <fullName evidence="4">Small ribosomal subunit protein uS2</fullName>
    </recommendedName>
    <alternativeName>
        <fullName evidence="5">30S ribosomal protein S2</fullName>
    </alternativeName>
</protein>
<dbReference type="PANTHER" id="PTHR12534">
    <property type="entry name" value="30S RIBOSOMAL PROTEIN S2 PROKARYOTIC AND ORGANELLAR"/>
    <property type="match status" value="1"/>
</dbReference>
<feature type="non-terminal residue" evidence="8">
    <location>
        <position position="1"/>
    </location>
</feature>
<dbReference type="SUPFAM" id="SSF52313">
    <property type="entry name" value="Ribosomal protein S2"/>
    <property type="match status" value="1"/>
</dbReference>